<accession>A0ABU6RS54</accession>
<evidence type="ECO:0000313" key="2">
    <source>
        <dbReference type="Proteomes" id="UP001341840"/>
    </source>
</evidence>
<gene>
    <name evidence="1" type="ORF">PIB30_082396</name>
</gene>
<organism evidence="1 2">
    <name type="scientific">Stylosanthes scabra</name>
    <dbReference type="NCBI Taxonomy" id="79078"/>
    <lineage>
        <taxon>Eukaryota</taxon>
        <taxon>Viridiplantae</taxon>
        <taxon>Streptophyta</taxon>
        <taxon>Embryophyta</taxon>
        <taxon>Tracheophyta</taxon>
        <taxon>Spermatophyta</taxon>
        <taxon>Magnoliopsida</taxon>
        <taxon>eudicotyledons</taxon>
        <taxon>Gunneridae</taxon>
        <taxon>Pentapetalae</taxon>
        <taxon>rosids</taxon>
        <taxon>fabids</taxon>
        <taxon>Fabales</taxon>
        <taxon>Fabaceae</taxon>
        <taxon>Papilionoideae</taxon>
        <taxon>50 kb inversion clade</taxon>
        <taxon>dalbergioids sensu lato</taxon>
        <taxon>Dalbergieae</taxon>
        <taxon>Pterocarpus clade</taxon>
        <taxon>Stylosanthes</taxon>
    </lineage>
</organism>
<protein>
    <submittedName>
        <fullName evidence="1">Uncharacterized protein</fullName>
    </submittedName>
</protein>
<name>A0ABU6RS54_9FABA</name>
<dbReference type="Proteomes" id="UP001341840">
    <property type="component" value="Unassembled WGS sequence"/>
</dbReference>
<dbReference type="EMBL" id="JASCZI010031474">
    <property type="protein sequence ID" value="MED6126842.1"/>
    <property type="molecule type" value="Genomic_DNA"/>
</dbReference>
<keyword evidence="2" id="KW-1185">Reference proteome</keyword>
<evidence type="ECO:0000313" key="1">
    <source>
        <dbReference type="EMBL" id="MED6126842.1"/>
    </source>
</evidence>
<reference evidence="1 2" key="1">
    <citation type="journal article" date="2023" name="Plants (Basel)">
        <title>Bridging the Gap: Combining Genomics and Transcriptomics Approaches to Understand Stylosanthes scabra, an Orphan Legume from the Brazilian Caatinga.</title>
        <authorList>
            <person name="Ferreira-Neto J.R.C."/>
            <person name="da Silva M.D."/>
            <person name="Binneck E."/>
            <person name="de Melo N.F."/>
            <person name="da Silva R.H."/>
            <person name="de Melo A.L.T.M."/>
            <person name="Pandolfi V."/>
            <person name="Bustamante F.O."/>
            <person name="Brasileiro-Vidal A.C."/>
            <person name="Benko-Iseppon A.M."/>
        </authorList>
    </citation>
    <scope>NUCLEOTIDE SEQUENCE [LARGE SCALE GENOMIC DNA]</scope>
    <source>
        <tissue evidence="1">Leaves</tissue>
    </source>
</reference>
<sequence>MGERVTLKQIGEASTAFDNQPIRFPELNANFELKSDLINLLLKFYGRPGEDPIKHIKDFEVICATTGRTGIQTNYEINNGVRQQERCHKACKQLKISSIELGSFSLGTEILWLADGCDNIGVAIVECTKPTLSNGRMGGINPVPKVLGIHNSGGPKCYNRTRVNPVSPGRTHQ</sequence>
<comment type="caution">
    <text evidence="1">The sequence shown here is derived from an EMBL/GenBank/DDBJ whole genome shotgun (WGS) entry which is preliminary data.</text>
</comment>
<proteinExistence type="predicted"/>